<keyword evidence="1" id="KW-0472">Membrane</keyword>
<feature type="signal peptide" evidence="2">
    <location>
        <begin position="1"/>
        <end position="23"/>
    </location>
</feature>
<feature type="chain" id="PRO_5045514161" description="CAAX prenyl protease 2/Lysostaphin resistance protein A-like domain-containing protein" evidence="2">
    <location>
        <begin position="24"/>
        <end position="592"/>
    </location>
</feature>
<gene>
    <name evidence="4" type="ORF">LYSCAS_00150</name>
</gene>
<evidence type="ECO:0000313" key="4">
    <source>
        <dbReference type="EMBL" id="BCT90991.1"/>
    </source>
</evidence>
<keyword evidence="2" id="KW-0732">Signal</keyword>
<proteinExistence type="predicted"/>
<keyword evidence="1" id="KW-0812">Transmembrane</keyword>
<feature type="transmembrane region" description="Helical" evidence="1">
    <location>
        <begin position="412"/>
        <end position="432"/>
    </location>
</feature>
<feature type="transmembrane region" description="Helical" evidence="1">
    <location>
        <begin position="453"/>
        <end position="473"/>
    </location>
</feature>
<dbReference type="InterPro" id="IPR052710">
    <property type="entry name" value="CAAX_protease"/>
</dbReference>
<keyword evidence="1" id="KW-1133">Transmembrane helix</keyword>
<organism evidence="4 5">
    <name type="scientific">Noviluteimonas caseinilytica</name>
    <dbReference type="NCBI Taxonomy" id="2675101"/>
    <lineage>
        <taxon>Bacteria</taxon>
        <taxon>Pseudomonadati</taxon>
        <taxon>Pseudomonadota</taxon>
        <taxon>Gammaproteobacteria</taxon>
        <taxon>Lysobacterales</taxon>
        <taxon>Lysobacteraceae</taxon>
        <taxon>Noviluteimonas</taxon>
    </lineage>
</organism>
<feature type="transmembrane region" description="Helical" evidence="1">
    <location>
        <begin position="322"/>
        <end position="347"/>
    </location>
</feature>
<dbReference type="RefSeq" id="WP_213435030.1">
    <property type="nucleotide sequence ID" value="NZ_AP024545.1"/>
</dbReference>
<accession>A0ABM7Q1D4</accession>
<feature type="transmembrane region" description="Helical" evidence="1">
    <location>
        <begin position="368"/>
        <end position="392"/>
    </location>
</feature>
<reference evidence="4 5" key="1">
    <citation type="submission" date="2021-03" db="EMBL/GenBank/DDBJ databases">
        <title>Complete Genome Sequences of Two Lysobacter Strains Isolated from Sea Water (Lysobacter caseinilyticus) and Soil (Lysobacter helvus) in South Korea.</title>
        <authorList>
            <person name="Watanabe Y."/>
            <person name="Arakawa K."/>
        </authorList>
    </citation>
    <scope>NUCLEOTIDE SEQUENCE [LARGE SCALE GENOMIC DNA]</scope>
    <source>
        <strain evidence="4 5">KVB24</strain>
    </source>
</reference>
<keyword evidence="5" id="KW-1185">Reference proteome</keyword>
<dbReference type="Pfam" id="PF02517">
    <property type="entry name" value="Rce1-like"/>
    <property type="match status" value="1"/>
</dbReference>
<sequence length="592" mass="64216">MQAWVARALVALVGVAGWSGACAQAPTPEQQFAQVRAEKSAAYQRVVADYDARIAAAPEDRALQIARCQFMAVASRDEEDYMESAYDDEVACETALAKRWPGAPEVDLFVLQHLYGDESVKKGEALLKTAQDWPDALRRELLVAVSDANSNNDLDHRAGELALQATHMGDARVVSRAVSYLQGKGKSGEAVALLRTAAVPESDFEKGRRIDAALALPDKQAAARELRRWKATGYAPDPEQLVRVSLRAGDVATARMASRGIPAGRYGQGAEPLRFDVALAARDYTRAASLIEPAKTDQLRETFRRFVALLKASPASIFQPRMLIVATMFSMLFVPLLLVPGLMLLPVHYRGLVRRMDGRASTPLFAPIGLWHSWYAGAVLIVFSFVGAFAAVNSDGRLVVDGQLDSTAVFRMAAWGTGFGLLCMLFVARLLWRRALVGDAAMWRATWTRIVGAWAVLLVIGVLIGVFNHAVGFDVDTEQTKMVRALAGAGHSVGQWAVLVVVAMLAPVFEELVFRGALLGGLSRHISFGWANVWQAALFAAIHGDPPRLPYYFAMGLFGGWLVKRTGSLAPAIALHMLNNAVAMGLMLAFTA</sequence>
<feature type="transmembrane region" description="Helical" evidence="1">
    <location>
        <begin position="526"/>
        <end position="544"/>
    </location>
</feature>
<protein>
    <recommendedName>
        <fullName evidence="3">CAAX prenyl protease 2/Lysostaphin resistance protein A-like domain-containing protein</fullName>
    </recommendedName>
</protein>
<evidence type="ECO:0000313" key="5">
    <source>
        <dbReference type="Proteomes" id="UP000681317"/>
    </source>
</evidence>
<feature type="transmembrane region" description="Helical" evidence="1">
    <location>
        <begin position="493"/>
        <end position="514"/>
    </location>
</feature>
<evidence type="ECO:0000259" key="3">
    <source>
        <dbReference type="Pfam" id="PF02517"/>
    </source>
</evidence>
<feature type="domain" description="CAAX prenyl protease 2/Lysostaphin resistance protein A-like" evidence="3">
    <location>
        <begin position="494"/>
        <end position="582"/>
    </location>
</feature>
<dbReference type="PROSITE" id="PS51257">
    <property type="entry name" value="PROKAR_LIPOPROTEIN"/>
    <property type="match status" value="1"/>
</dbReference>
<dbReference type="PANTHER" id="PTHR36435">
    <property type="entry name" value="SLR1288 PROTEIN"/>
    <property type="match status" value="1"/>
</dbReference>
<dbReference type="PANTHER" id="PTHR36435:SF1">
    <property type="entry name" value="CAAX AMINO TERMINAL PROTEASE FAMILY PROTEIN"/>
    <property type="match status" value="1"/>
</dbReference>
<name>A0ABM7Q1D4_9GAMM</name>
<feature type="transmembrane region" description="Helical" evidence="1">
    <location>
        <begin position="569"/>
        <end position="590"/>
    </location>
</feature>
<dbReference type="InterPro" id="IPR003675">
    <property type="entry name" value="Rce1/LyrA-like_dom"/>
</dbReference>
<dbReference type="EMBL" id="AP024545">
    <property type="protein sequence ID" value="BCT90991.1"/>
    <property type="molecule type" value="Genomic_DNA"/>
</dbReference>
<evidence type="ECO:0000256" key="2">
    <source>
        <dbReference type="SAM" id="SignalP"/>
    </source>
</evidence>
<dbReference type="Proteomes" id="UP000681317">
    <property type="component" value="Chromosome"/>
</dbReference>
<evidence type="ECO:0000256" key="1">
    <source>
        <dbReference type="SAM" id="Phobius"/>
    </source>
</evidence>